<feature type="signal peptide" evidence="1">
    <location>
        <begin position="1"/>
        <end position="24"/>
    </location>
</feature>
<name>A0A9N8HY71_9STRA</name>
<gene>
    <name evidence="2" type="ORF">SEMRO_2764_G336600.1</name>
</gene>
<feature type="chain" id="PRO_5040429138" evidence="1">
    <location>
        <begin position="25"/>
        <end position="288"/>
    </location>
</feature>
<reference evidence="2" key="1">
    <citation type="submission" date="2020-06" db="EMBL/GenBank/DDBJ databases">
        <authorList>
            <consortium name="Plant Systems Biology data submission"/>
        </authorList>
    </citation>
    <scope>NUCLEOTIDE SEQUENCE</scope>
    <source>
        <strain evidence="2">D6</strain>
    </source>
</reference>
<dbReference type="Proteomes" id="UP001153069">
    <property type="component" value="Unassembled WGS sequence"/>
</dbReference>
<comment type="caution">
    <text evidence="2">The sequence shown here is derived from an EMBL/GenBank/DDBJ whole genome shotgun (WGS) entry which is preliminary data.</text>
</comment>
<proteinExistence type="predicted"/>
<sequence>MKFSTSPILVLLSAVSLHSKHANAAVSSRTLESEPMFCSRHMDCNECLNYGCAWGGNGECHDTCIPDLACYDVFIFPQLDIVHTCERAEEMTEDEAVCSEQDDCQECTGTYKLDGSTCEWYSDKMSGLKWCGTGGCDAFGNCGETTCSSNAINQNRENLPCSQMTHCSDCLENDNSCAWIGGSCEVSCDAIADAACYSESTFPEMDEEQICWMYRTEEANEARCGAQTNCGDCTITQKLGSSDSCTWYSFANAQGGVCGTGGCGITGKCGVSKPEGCKARRTNSFLGW</sequence>
<organism evidence="2 3">
    <name type="scientific">Seminavis robusta</name>
    <dbReference type="NCBI Taxonomy" id="568900"/>
    <lineage>
        <taxon>Eukaryota</taxon>
        <taxon>Sar</taxon>
        <taxon>Stramenopiles</taxon>
        <taxon>Ochrophyta</taxon>
        <taxon>Bacillariophyta</taxon>
        <taxon>Bacillariophyceae</taxon>
        <taxon>Bacillariophycidae</taxon>
        <taxon>Naviculales</taxon>
        <taxon>Naviculaceae</taxon>
        <taxon>Seminavis</taxon>
    </lineage>
</organism>
<evidence type="ECO:0000313" key="3">
    <source>
        <dbReference type="Proteomes" id="UP001153069"/>
    </source>
</evidence>
<accession>A0A9N8HY71</accession>
<protein>
    <submittedName>
        <fullName evidence="2">Uncharacterized protein</fullName>
    </submittedName>
</protein>
<dbReference type="EMBL" id="CAICTM010002762">
    <property type="protein sequence ID" value="CAB9530156.1"/>
    <property type="molecule type" value="Genomic_DNA"/>
</dbReference>
<dbReference type="AlphaFoldDB" id="A0A9N8HY71"/>
<evidence type="ECO:0000313" key="2">
    <source>
        <dbReference type="EMBL" id="CAB9530156.1"/>
    </source>
</evidence>
<evidence type="ECO:0000256" key="1">
    <source>
        <dbReference type="SAM" id="SignalP"/>
    </source>
</evidence>
<keyword evidence="1" id="KW-0732">Signal</keyword>
<keyword evidence="3" id="KW-1185">Reference proteome</keyword>